<reference evidence="1 2" key="1">
    <citation type="submission" date="2016-07" db="EMBL/GenBank/DDBJ databases">
        <title>Pervasive Adenine N6-methylation of Active Genes in Fungi.</title>
        <authorList>
            <consortium name="DOE Joint Genome Institute"/>
            <person name="Mondo S.J."/>
            <person name="Dannebaum R.O."/>
            <person name="Kuo R.C."/>
            <person name="Labutti K."/>
            <person name="Haridas S."/>
            <person name="Kuo A."/>
            <person name="Salamov A."/>
            <person name="Ahrendt S.R."/>
            <person name="Lipzen A."/>
            <person name="Sullivan W."/>
            <person name="Andreopoulos W.B."/>
            <person name="Clum A."/>
            <person name="Lindquist E."/>
            <person name="Daum C."/>
            <person name="Ramamoorthy G.K."/>
            <person name="Gryganskyi A."/>
            <person name="Culley D."/>
            <person name="Magnuson J.K."/>
            <person name="James T.Y."/>
            <person name="O'Malley M.A."/>
            <person name="Stajich J.E."/>
            <person name="Spatafora J.W."/>
            <person name="Visel A."/>
            <person name="Grigoriev I.V."/>
        </authorList>
    </citation>
    <scope>NUCLEOTIDE SEQUENCE [LARGE SCALE GENOMIC DNA]</scope>
    <source>
        <strain evidence="1 2">JEL800</strain>
    </source>
</reference>
<keyword evidence="2" id="KW-1185">Reference proteome</keyword>
<evidence type="ECO:0000313" key="1">
    <source>
        <dbReference type="EMBL" id="ORY38579.1"/>
    </source>
</evidence>
<protein>
    <submittedName>
        <fullName evidence="1">Uncharacterized protein</fullName>
    </submittedName>
</protein>
<dbReference type="EMBL" id="MCGO01000043">
    <property type="protein sequence ID" value="ORY38579.1"/>
    <property type="molecule type" value="Genomic_DNA"/>
</dbReference>
<comment type="caution">
    <text evidence="1">The sequence shown here is derived from an EMBL/GenBank/DDBJ whole genome shotgun (WGS) entry which is preliminary data.</text>
</comment>
<gene>
    <name evidence="1" type="ORF">BCR33DRAFT_425731</name>
</gene>
<name>A0A1Y2BUZ8_9FUNG</name>
<dbReference type="Proteomes" id="UP000193642">
    <property type="component" value="Unassembled WGS sequence"/>
</dbReference>
<accession>A0A1Y2BUZ8</accession>
<organism evidence="1 2">
    <name type="scientific">Rhizoclosmatium globosum</name>
    <dbReference type="NCBI Taxonomy" id="329046"/>
    <lineage>
        <taxon>Eukaryota</taxon>
        <taxon>Fungi</taxon>
        <taxon>Fungi incertae sedis</taxon>
        <taxon>Chytridiomycota</taxon>
        <taxon>Chytridiomycota incertae sedis</taxon>
        <taxon>Chytridiomycetes</taxon>
        <taxon>Chytridiales</taxon>
        <taxon>Chytriomycetaceae</taxon>
        <taxon>Rhizoclosmatium</taxon>
    </lineage>
</organism>
<evidence type="ECO:0000313" key="2">
    <source>
        <dbReference type="Proteomes" id="UP000193642"/>
    </source>
</evidence>
<dbReference type="AlphaFoldDB" id="A0A1Y2BUZ8"/>
<sequence length="188" mass="20876">MFSQFNYFSQSIYCDNHVATISALGITLQVANRNLDQALVRLSSKEPELEQQKLETCLATGRLAELIKELEELCQSSTSTAPNSDASVVPQVVADKITIEDIPAIVADTGAPDTNVLKDVDDYFPEMIIGLPDWNSDTAIAQREADKEAQKLVTASERKVEKEAQKALEKHYNYLDKRLSFVAVQQLV</sequence>
<dbReference type="OrthoDB" id="10483088at2759"/>
<proteinExistence type="predicted"/>